<dbReference type="GO" id="GO:0016787">
    <property type="term" value="F:hydrolase activity"/>
    <property type="evidence" value="ECO:0007669"/>
    <property type="project" value="UniProtKB-KW"/>
</dbReference>
<dbReference type="InterPro" id="IPR038495">
    <property type="entry name" value="ATPase_E_C"/>
</dbReference>
<keyword evidence="2" id="KW-0813">Transport</keyword>
<dbReference type="SUPFAM" id="SSF160527">
    <property type="entry name" value="V-type ATPase subunit E-like"/>
    <property type="match status" value="1"/>
</dbReference>
<dbReference type="EC" id="3.6.3.14" evidence="4"/>
<protein>
    <submittedName>
        <fullName evidence="4">V-type atp synthase subunit e</fullName>
        <ecNumber evidence="4">3.6.3.14</ecNumber>
    </submittedName>
</protein>
<evidence type="ECO:0000256" key="2">
    <source>
        <dbReference type="ARBA" id="ARBA00022448"/>
    </source>
</evidence>
<gene>
    <name evidence="4" type="ORF">ASZ90_010036</name>
</gene>
<dbReference type="GO" id="GO:0033178">
    <property type="term" value="C:proton-transporting two-sector ATPase complex, catalytic domain"/>
    <property type="evidence" value="ECO:0007669"/>
    <property type="project" value="InterPro"/>
</dbReference>
<dbReference type="HAMAP" id="MF_00311">
    <property type="entry name" value="ATP_synth_E_arch"/>
    <property type="match status" value="1"/>
</dbReference>
<reference evidence="4" key="1">
    <citation type="journal article" date="2015" name="Proc. Natl. Acad. Sci. U.S.A.">
        <title>Networks of energetic and metabolic interactions define dynamics in microbial communities.</title>
        <authorList>
            <person name="Embree M."/>
            <person name="Liu J.K."/>
            <person name="Al-Bassam M.M."/>
            <person name="Zengler K."/>
        </authorList>
    </citation>
    <scope>NUCLEOTIDE SEQUENCE</scope>
</reference>
<evidence type="ECO:0000313" key="4">
    <source>
        <dbReference type="EMBL" id="KUG20238.1"/>
    </source>
</evidence>
<dbReference type="Gene3D" id="3.30.2320.30">
    <property type="entry name" value="ATP synthase, E subunit, C-terminal"/>
    <property type="match status" value="1"/>
</dbReference>
<comment type="caution">
    <text evidence="4">The sequence shown here is derived from an EMBL/GenBank/DDBJ whole genome shotgun (WGS) entry which is preliminary data.</text>
</comment>
<dbReference type="InterPro" id="IPR002842">
    <property type="entry name" value="ATPase_V1_Esu"/>
</dbReference>
<dbReference type="GO" id="GO:0046961">
    <property type="term" value="F:proton-transporting ATPase activity, rotational mechanism"/>
    <property type="evidence" value="ECO:0007669"/>
    <property type="project" value="InterPro"/>
</dbReference>
<keyword evidence="4" id="KW-0378">Hydrolase</keyword>
<dbReference type="Gene3D" id="1.20.5.620">
    <property type="entry name" value="F1F0 ATP synthase subunit B, membrane domain"/>
    <property type="match status" value="1"/>
</dbReference>
<name>A0A0W8FHP6_9ZZZZ</name>
<proteinExistence type="inferred from homology"/>
<keyword evidence="3" id="KW-0406">Ion transport</keyword>
<evidence type="ECO:0000256" key="1">
    <source>
        <dbReference type="ARBA" id="ARBA00005901"/>
    </source>
</evidence>
<comment type="similarity">
    <text evidence="1">Belongs to the V-ATPase E subunit family.</text>
</comment>
<dbReference type="EMBL" id="LNQE01001211">
    <property type="protein sequence ID" value="KUG20238.1"/>
    <property type="molecule type" value="Genomic_DNA"/>
</dbReference>
<evidence type="ECO:0000256" key="3">
    <source>
        <dbReference type="ARBA" id="ARBA00023065"/>
    </source>
</evidence>
<dbReference type="AlphaFoldDB" id="A0A0W8FHP6"/>
<organism evidence="4">
    <name type="scientific">hydrocarbon metagenome</name>
    <dbReference type="NCBI Taxonomy" id="938273"/>
    <lineage>
        <taxon>unclassified sequences</taxon>
        <taxon>metagenomes</taxon>
        <taxon>ecological metagenomes</taxon>
    </lineage>
</organism>
<accession>A0A0W8FHP6</accession>
<dbReference type="Pfam" id="PF01991">
    <property type="entry name" value="vATP-synt_E"/>
    <property type="match status" value="1"/>
</dbReference>
<sequence>MGLEAVVDDIRNKGRREAGAIRSETQAEVNRILEAAQERVEEIKLGAERDVSGQIQKITDQEVSAANLVVKRQILNAQREILDQVYQSTLAALSDLPENFHHEAVRKLLMQAAGEIREGVVYCNRRDMPVVKDLIARESSFAGYRLGDAVEIEGGVIVESIDGDLKIDLSYRTFLDGMWESGLKDASDILFA</sequence>